<dbReference type="InterPro" id="IPR023267">
    <property type="entry name" value="RCMT"/>
</dbReference>
<dbReference type="InterPro" id="IPR029063">
    <property type="entry name" value="SAM-dependent_MTases_sf"/>
</dbReference>
<evidence type="ECO:0000256" key="7">
    <source>
        <dbReference type="SAM" id="MobiDB-lite"/>
    </source>
</evidence>
<dbReference type="GO" id="GO:0008173">
    <property type="term" value="F:RNA methyltransferase activity"/>
    <property type="evidence" value="ECO:0007669"/>
    <property type="project" value="InterPro"/>
</dbReference>
<name>A0A9W6WFR2_9STRA</name>
<evidence type="ECO:0000313" key="10">
    <source>
        <dbReference type="Proteomes" id="UP001165083"/>
    </source>
</evidence>
<dbReference type="Proteomes" id="UP001165083">
    <property type="component" value="Unassembled WGS sequence"/>
</dbReference>
<protein>
    <submittedName>
        <fullName evidence="9">Unnamed protein product</fullName>
    </submittedName>
</protein>
<dbReference type="Gene3D" id="3.40.50.150">
    <property type="entry name" value="Vaccinia Virus protein VP39"/>
    <property type="match status" value="1"/>
</dbReference>
<dbReference type="EMBL" id="BSXW01000056">
    <property type="protein sequence ID" value="GMF10868.1"/>
    <property type="molecule type" value="Genomic_DNA"/>
</dbReference>
<evidence type="ECO:0000256" key="3">
    <source>
        <dbReference type="ARBA" id="ARBA00022679"/>
    </source>
</evidence>
<keyword evidence="3 6" id="KW-0808">Transferase</keyword>
<dbReference type="SUPFAM" id="SSF53335">
    <property type="entry name" value="S-adenosyl-L-methionine-dependent methyltransferases"/>
    <property type="match status" value="1"/>
</dbReference>
<dbReference type="PRINTS" id="PR02008">
    <property type="entry name" value="RCMTFAMILY"/>
</dbReference>
<evidence type="ECO:0000313" key="9">
    <source>
        <dbReference type="EMBL" id="GMF10868.1"/>
    </source>
</evidence>
<keyword evidence="4 6" id="KW-0949">S-adenosyl-L-methionine</keyword>
<organism evidence="9 10">
    <name type="scientific">Phytophthora lilii</name>
    <dbReference type="NCBI Taxonomy" id="2077276"/>
    <lineage>
        <taxon>Eukaryota</taxon>
        <taxon>Sar</taxon>
        <taxon>Stramenopiles</taxon>
        <taxon>Oomycota</taxon>
        <taxon>Peronosporomycetes</taxon>
        <taxon>Peronosporales</taxon>
        <taxon>Peronosporaceae</taxon>
        <taxon>Phytophthora</taxon>
    </lineage>
</organism>
<feature type="binding site" evidence="6">
    <location>
        <begin position="101"/>
        <end position="107"/>
    </location>
    <ligand>
        <name>S-adenosyl-L-methionine</name>
        <dbReference type="ChEBI" id="CHEBI:59789"/>
    </ligand>
</feature>
<evidence type="ECO:0000256" key="4">
    <source>
        <dbReference type="ARBA" id="ARBA00022691"/>
    </source>
</evidence>
<feature type="binding site" evidence="6">
    <location>
        <position position="186"/>
    </location>
    <ligand>
        <name>S-adenosyl-L-methionine</name>
        <dbReference type="ChEBI" id="CHEBI:59789"/>
    </ligand>
</feature>
<gene>
    <name evidence="9" type="ORF">Plil01_000163100</name>
</gene>
<proteinExistence type="inferred from homology"/>
<dbReference type="Pfam" id="PF01189">
    <property type="entry name" value="Methyltr_RsmB-F"/>
    <property type="match status" value="1"/>
</dbReference>
<dbReference type="InterPro" id="IPR001678">
    <property type="entry name" value="MeTrfase_RsmB-F_NOP2_dom"/>
</dbReference>
<evidence type="ECO:0000256" key="2">
    <source>
        <dbReference type="ARBA" id="ARBA00022603"/>
    </source>
</evidence>
<reference evidence="9" key="1">
    <citation type="submission" date="2023-04" db="EMBL/GenBank/DDBJ databases">
        <title>Phytophthora lilii NBRC 32176.</title>
        <authorList>
            <person name="Ichikawa N."/>
            <person name="Sato H."/>
            <person name="Tonouchi N."/>
        </authorList>
    </citation>
    <scope>NUCLEOTIDE SEQUENCE</scope>
    <source>
        <strain evidence="9">NBRC 32176</strain>
    </source>
</reference>
<dbReference type="OrthoDB" id="6093671at2759"/>
<dbReference type="PANTHER" id="PTHR22808:SF1">
    <property type="entry name" value="RNA CYTOSINE-C(5)-METHYLTRANSFERASE NSUN2-RELATED"/>
    <property type="match status" value="1"/>
</dbReference>
<evidence type="ECO:0000256" key="1">
    <source>
        <dbReference type="ARBA" id="ARBA00007494"/>
    </source>
</evidence>
<evidence type="ECO:0000256" key="5">
    <source>
        <dbReference type="ARBA" id="ARBA00022884"/>
    </source>
</evidence>
<accession>A0A9W6WFR2</accession>
<dbReference type="InterPro" id="IPR018314">
    <property type="entry name" value="RsmB/NOL1/NOP2-like_CS"/>
</dbReference>
<dbReference type="InterPro" id="IPR049560">
    <property type="entry name" value="MeTrfase_RsmB-F_NOP2_cat"/>
</dbReference>
<keyword evidence="5 6" id="KW-0694">RNA-binding</keyword>
<dbReference type="PANTHER" id="PTHR22808">
    <property type="entry name" value="NCL1 YEAST -RELATED NOL1/NOP2/FMU SUN DOMAIN-CONTAINING"/>
    <property type="match status" value="1"/>
</dbReference>
<comment type="caution">
    <text evidence="9">The sequence shown here is derived from an EMBL/GenBank/DDBJ whole genome shotgun (WGS) entry which is preliminary data.</text>
</comment>
<feature type="binding site" evidence="6">
    <location>
        <position position="131"/>
    </location>
    <ligand>
        <name>S-adenosyl-L-methionine</name>
        <dbReference type="ChEBI" id="CHEBI:59789"/>
    </ligand>
</feature>
<sequence>MSGAQQSSAAAEAAAAPAKQPLIMQYYLLSWYAAKYGRAWQLDCGKAALSRASREDSVIQDFRAFLLHHTAEGNLSRQEAVSMVPALLLDVHPHHRVLDMCAAPGSKTAQIMEALISESSASAGGFVVANDANEKRGYLLVHQLQRLGLDNFVVTCHEGQDFPGLYDPKQKFDLQRTNVFDRVLCDVPCSGDGTIRKNRNLWGRWAPGSALTLHPTQIELGLRAAALLRHNGDSIMTYSTCSLNPVENEAVVAELLRRADGALELVDCAGMLPGLITRPGVTSWEVAWQARTAKGEARAALQWFDQYESVPTFLQGSRIPRSMFPPSDENIRKALPRCFRLFPTDQNTGGFFVAVLRKVPGAKLPGRDQRGLNSYEVAATANGERKPSRRAQKLAEQTQDTPKLNESIEDTSAKVVKQTYTKLRADHWELIKDFYGISENFPHVSDCGGARSSVHRSQNCFFSLNGICLFYISQILDTGLRVFARVQAAGKVVFRPTEEGLEHMLPFITKRKAPATSTDFLAILTVPGNETKQVALGLEHFSDPLQDAAEDVRANLGVGPMLMVLPESEREAAKARQLPSALPVWLGDKTLTLLIDKQTRDRLAHASLVT</sequence>
<feature type="region of interest" description="Disordered" evidence="7">
    <location>
        <begin position="381"/>
        <end position="403"/>
    </location>
</feature>
<evidence type="ECO:0000256" key="6">
    <source>
        <dbReference type="PROSITE-ProRule" id="PRU01023"/>
    </source>
</evidence>
<evidence type="ECO:0000259" key="8">
    <source>
        <dbReference type="PROSITE" id="PS51686"/>
    </source>
</evidence>
<dbReference type="PROSITE" id="PS01153">
    <property type="entry name" value="NOL1_NOP2_SUN"/>
    <property type="match status" value="1"/>
</dbReference>
<dbReference type="PROSITE" id="PS51686">
    <property type="entry name" value="SAM_MT_RSMB_NOP"/>
    <property type="match status" value="1"/>
</dbReference>
<feature type="domain" description="SAM-dependent MTase RsmB/NOP-type" evidence="8">
    <location>
        <begin position="1"/>
        <end position="359"/>
    </location>
</feature>
<comment type="similarity">
    <text evidence="1 6">Belongs to the class I-like SAM-binding methyltransferase superfamily. RsmB/NOP family.</text>
</comment>
<keyword evidence="2 6" id="KW-0489">Methyltransferase</keyword>
<keyword evidence="10" id="KW-1185">Reference proteome</keyword>
<feature type="active site" description="Nucleophile" evidence="6">
    <location>
        <position position="241"/>
    </location>
</feature>
<comment type="caution">
    <text evidence="6">Lacks conserved residue(s) required for the propagation of feature annotation.</text>
</comment>
<dbReference type="GO" id="GO:0003723">
    <property type="term" value="F:RNA binding"/>
    <property type="evidence" value="ECO:0007669"/>
    <property type="project" value="UniProtKB-UniRule"/>
</dbReference>
<dbReference type="AlphaFoldDB" id="A0A9W6WFR2"/>
<dbReference type="GO" id="GO:0001510">
    <property type="term" value="P:RNA methylation"/>
    <property type="evidence" value="ECO:0007669"/>
    <property type="project" value="InterPro"/>
</dbReference>